<evidence type="ECO:0000313" key="1">
    <source>
        <dbReference type="EMBL" id="GAI72305.1"/>
    </source>
</evidence>
<proteinExistence type="predicted"/>
<feature type="non-terminal residue" evidence="1">
    <location>
        <position position="34"/>
    </location>
</feature>
<reference evidence="1" key="1">
    <citation type="journal article" date="2014" name="Front. Microbiol.">
        <title>High frequency of phylogenetically diverse reductive dehalogenase-homologous genes in deep subseafloor sedimentary metagenomes.</title>
        <authorList>
            <person name="Kawai M."/>
            <person name="Futagami T."/>
            <person name="Toyoda A."/>
            <person name="Takaki Y."/>
            <person name="Nishi S."/>
            <person name="Hori S."/>
            <person name="Arai W."/>
            <person name="Tsubouchi T."/>
            <person name="Morono Y."/>
            <person name="Uchiyama I."/>
            <person name="Ito T."/>
            <person name="Fujiyama A."/>
            <person name="Inagaki F."/>
            <person name="Takami H."/>
        </authorList>
    </citation>
    <scope>NUCLEOTIDE SEQUENCE</scope>
    <source>
        <strain evidence="1">Expedition CK06-06</strain>
    </source>
</reference>
<protein>
    <submittedName>
        <fullName evidence="1">Uncharacterized protein</fullName>
    </submittedName>
</protein>
<dbReference type="EMBL" id="BARW01001142">
    <property type="protein sequence ID" value="GAI72305.1"/>
    <property type="molecule type" value="Genomic_DNA"/>
</dbReference>
<name>X1SA40_9ZZZZ</name>
<accession>X1SA40</accession>
<comment type="caution">
    <text evidence="1">The sequence shown here is derived from an EMBL/GenBank/DDBJ whole genome shotgun (WGS) entry which is preliminary data.</text>
</comment>
<dbReference type="AlphaFoldDB" id="X1SA40"/>
<organism evidence="1">
    <name type="scientific">marine sediment metagenome</name>
    <dbReference type="NCBI Taxonomy" id="412755"/>
    <lineage>
        <taxon>unclassified sequences</taxon>
        <taxon>metagenomes</taxon>
        <taxon>ecological metagenomes</taxon>
    </lineage>
</organism>
<gene>
    <name evidence="1" type="ORF">S12H4_03889</name>
</gene>
<sequence>MNSLAYWCPKCHYVAEGVELWWIHIRRPCAIESQ</sequence>